<sequence>GRLDSISQVYAERRIPVSHTFLATSPGLASSTLSCVEKHRRVRNAPAIAPLDCSLFHFFPFPLMQTSVKTADCLECSTEKRDAIVDGSYANHDGGDRKLPRRPANRLDYFPMWGKYDI</sequence>
<evidence type="ECO:0000313" key="2">
    <source>
        <dbReference type="Proteomes" id="UP000078541"/>
    </source>
</evidence>
<accession>A0A151K0U5</accession>
<gene>
    <name evidence="1" type="ORF">ALC56_01217</name>
</gene>
<evidence type="ECO:0000313" key="1">
    <source>
        <dbReference type="EMBL" id="KYN44352.1"/>
    </source>
</evidence>
<dbReference type="STRING" id="34720.A0A151K0U5"/>
<feature type="non-terminal residue" evidence="1">
    <location>
        <position position="1"/>
    </location>
</feature>
<organism evidence="1 2">
    <name type="scientific">Trachymyrmex septentrionalis</name>
    <dbReference type="NCBI Taxonomy" id="34720"/>
    <lineage>
        <taxon>Eukaryota</taxon>
        <taxon>Metazoa</taxon>
        <taxon>Ecdysozoa</taxon>
        <taxon>Arthropoda</taxon>
        <taxon>Hexapoda</taxon>
        <taxon>Insecta</taxon>
        <taxon>Pterygota</taxon>
        <taxon>Neoptera</taxon>
        <taxon>Endopterygota</taxon>
        <taxon>Hymenoptera</taxon>
        <taxon>Apocrita</taxon>
        <taxon>Aculeata</taxon>
        <taxon>Formicoidea</taxon>
        <taxon>Formicidae</taxon>
        <taxon>Myrmicinae</taxon>
        <taxon>Trachymyrmex</taxon>
    </lineage>
</organism>
<name>A0A151K0U5_9HYME</name>
<dbReference type="EMBL" id="KQ981229">
    <property type="protein sequence ID" value="KYN44352.1"/>
    <property type="molecule type" value="Genomic_DNA"/>
</dbReference>
<dbReference type="AlphaFoldDB" id="A0A151K0U5"/>
<keyword evidence="2" id="KW-1185">Reference proteome</keyword>
<dbReference type="Proteomes" id="UP000078541">
    <property type="component" value="Unassembled WGS sequence"/>
</dbReference>
<proteinExistence type="predicted"/>
<reference evidence="1 2" key="1">
    <citation type="submission" date="2016-03" db="EMBL/GenBank/DDBJ databases">
        <title>Trachymyrmex septentrionalis WGS genome.</title>
        <authorList>
            <person name="Nygaard S."/>
            <person name="Hu H."/>
            <person name="Boomsma J."/>
            <person name="Zhang G."/>
        </authorList>
    </citation>
    <scope>NUCLEOTIDE SEQUENCE [LARGE SCALE GENOMIC DNA]</scope>
    <source>
        <strain evidence="1">Tsep2-gDNA-1</strain>
        <tissue evidence="1">Whole body</tissue>
    </source>
</reference>
<protein>
    <submittedName>
        <fullName evidence="1">Uncharacterized protein</fullName>
    </submittedName>
</protein>